<sequence length="59" mass="6608">MKIHIFVLFSHLVVSSDLSLYLAGGIDVLITWSPGKVWHKHHEEVGACIEVENIPLLQS</sequence>
<accession>A0A0K9Q5K1</accession>
<reference evidence="2" key="1">
    <citation type="journal article" date="2016" name="Nature">
        <title>The genome of the seagrass Zostera marina reveals angiosperm adaptation to the sea.</title>
        <authorList>
            <person name="Olsen J.L."/>
            <person name="Rouze P."/>
            <person name="Verhelst B."/>
            <person name="Lin Y.-C."/>
            <person name="Bayer T."/>
            <person name="Collen J."/>
            <person name="Dattolo E."/>
            <person name="De Paoli E."/>
            <person name="Dittami S."/>
            <person name="Maumus F."/>
            <person name="Michel G."/>
            <person name="Kersting A."/>
            <person name="Lauritano C."/>
            <person name="Lohaus R."/>
            <person name="Toepel M."/>
            <person name="Tonon T."/>
            <person name="Vanneste K."/>
            <person name="Amirebrahimi M."/>
            <person name="Brakel J."/>
            <person name="Bostroem C."/>
            <person name="Chovatia M."/>
            <person name="Grimwood J."/>
            <person name="Jenkins J.W."/>
            <person name="Jueterbock A."/>
            <person name="Mraz A."/>
            <person name="Stam W.T."/>
            <person name="Tice H."/>
            <person name="Bornberg-Bauer E."/>
            <person name="Green P.J."/>
            <person name="Pearson G.A."/>
            <person name="Procaccini G."/>
            <person name="Duarte C.M."/>
            <person name="Schmutz J."/>
            <person name="Reusch T.B.H."/>
            <person name="Van de Peer Y."/>
        </authorList>
    </citation>
    <scope>NUCLEOTIDE SEQUENCE [LARGE SCALE GENOMIC DNA]</scope>
    <source>
        <strain evidence="2">cv. Finnish</strain>
    </source>
</reference>
<keyword evidence="2" id="KW-1185">Reference proteome</keyword>
<evidence type="ECO:0000313" key="2">
    <source>
        <dbReference type="Proteomes" id="UP000036987"/>
    </source>
</evidence>
<comment type="caution">
    <text evidence="1">The sequence shown here is derived from an EMBL/GenBank/DDBJ whole genome shotgun (WGS) entry which is preliminary data.</text>
</comment>
<dbReference type="Proteomes" id="UP000036987">
    <property type="component" value="Unassembled WGS sequence"/>
</dbReference>
<dbReference type="AlphaFoldDB" id="A0A0K9Q5K1"/>
<gene>
    <name evidence="1" type="ORF">ZOSMA_101G00530</name>
</gene>
<evidence type="ECO:0000313" key="1">
    <source>
        <dbReference type="EMBL" id="KMZ76469.1"/>
    </source>
</evidence>
<organism evidence="1 2">
    <name type="scientific">Zostera marina</name>
    <name type="common">Eelgrass</name>
    <dbReference type="NCBI Taxonomy" id="29655"/>
    <lineage>
        <taxon>Eukaryota</taxon>
        <taxon>Viridiplantae</taxon>
        <taxon>Streptophyta</taxon>
        <taxon>Embryophyta</taxon>
        <taxon>Tracheophyta</taxon>
        <taxon>Spermatophyta</taxon>
        <taxon>Magnoliopsida</taxon>
        <taxon>Liliopsida</taxon>
        <taxon>Zosteraceae</taxon>
        <taxon>Zostera</taxon>
    </lineage>
</organism>
<name>A0A0K9Q5K1_ZOSMR</name>
<protein>
    <submittedName>
        <fullName evidence="1">Uncharacterized protein</fullName>
    </submittedName>
</protein>
<proteinExistence type="predicted"/>
<dbReference type="EMBL" id="LFYR01000025">
    <property type="protein sequence ID" value="KMZ76469.1"/>
    <property type="molecule type" value="Genomic_DNA"/>
</dbReference>